<dbReference type="PANTHER" id="PTHR30352">
    <property type="entry name" value="PYRUVATE FORMATE-LYASE-ACTIVATING ENZYME"/>
    <property type="match status" value="1"/>
</dbReference>
<dbReference type="STRING" id="1246637.MTBBW1_300060"/>
<evidence type="ECO:0000256" key="3">
    <source>
        <dbReference type="ARBA" id="ARBA00022723"/>
    </source>
</evidence>
<keyword evidence="5 6" id="KW-0411">Iron-sulfur</keyword>
<dbReference type="InterPro" id="IPR006638">
    <property type="entry name" value="Elp3/MiaA/NifB-like_rSAM"/>
</dbReference>
<dbReference type="SUPFAM" id="SSF102114">
    <property type="entry name" value="Radical SAM enzymes"/>
    <property type="match status" value="1"/>
</dbReference>
<dbReference type="InterPro" id="IPR016431">
    <property type="entry name" value="Pyrv-formate_lyase-activ_prd"/>
</dbReference>
<dbReference type="AlphaFoldDB" id="A0A1W1HFS2"/>
<dbReference type="SMART" id="SM00729">
    <property type="entry name" value="Elp3"/>
    <property type="match status" value="1"/>
</dbReference>
<organism evidence="8 9">
    <name type="scientific">Desulfamplus magnetovallimortis</name>
    <dbReference type="NCBI Taxonomy" id="1246637"/>
    <lineage>
        <taxon>Bacteria</taxon>
        <taxon>Pseudomonadati</taxon>
        <taxon>Thermodesulfobacteriota</taxon>
        <taxon>Desulfobacteria</taxon>
        <taxon>Desulfobacterales</taxon>
        <taxon>Desulfobacteraceae</taxon>
        <taxon>Desulfamplus</taxon>
    </lineage>
</organism>
<dbReference type="SFLD" id="SFLDS00029">
    <property type="entry name" value="Radical_SAM"/>
    <property type="match status" value="1"/>
</dbReference>
<evidence type="ECO:0000256" key="5">
    <source>
        <dbReference type="ARBA" id="ARBA00023014"/>
    </source>
</evidence>
<dbReference type="Pfam" id="PF04055">
    <property type="entry name" value="Radical_SAM"/>
    <property type="match status" value="1"/>
</dbReference>
<feature type="binding site" evidence="6">
    <location>
        <position position="81"/>
    </location>
    <ligand>
        <name>[4Fe-4S] cluster</name>
        <dbReference type="ChEBI" id="CHEBI:49883"/>
        <note>4Fe-4S-S-AdoMet</note>
    </ligand>
</feature>
<dbReference type="InterPro" id="IPR034457">
    <property type="entry name" value="Organic_radical-activating"/>
</dbReference>
<feature type="domain" description="Radical SAM core" evidence="7">
    <location>
        <begin position="66"/>
        <end position="311"/>
    </location>
</feature>
<feature type="binding site" evidence="6">
    <location>
        <position position="88"/>
    </location>
    <ligand>
        <name>[4Fe-4S] cluster</name>
        <dbReference type="ChEBI" id="CHEBI:49883"/>
        <note>4Fe-4S-S-AdoMet</note>
    </ligand>
</feature>
<accession>A0A1W1HFS2</accession>
<keyword evidence="4 6" id="KW-0408">Iron</keyword>
<keyword evidence="9" id="KW-1185">Reference proteome</keyword>
<evidence type="ECO:0000256" key="4">
    <source>
        <dbReference type="ARBA" id="ARBA00023004"/>
    </source>
</evidence>
<dbReference type="GO" id="GO:0003824">
    <property type="term" value="F:catalytic activity"/>
    <property type="evidence" value="ECO:0007669"/>
    <property type="project" value="InterPro"/>
</dbReference>
<evidence type="ECO:0000256" key="1">
    <source>
        <dbReference type="ARBA" id="ARBA00022485"/>
    </source>
</evidence>
<evidence type="ECO:0000256" key="6">
    <source>
        <dbReference type="PIRSR" id="PIRSR004869-50"/>
    </source>
</evidence>
<dbReference type="EMBL" id="FWEV01000224">
    <property type="protein sequence ID" value="SLM31329.1"/>
    <property type="molecule type" value="Genomic_DNA"/>
</dbReference>
<dbReference type="InterPro" id="IPR058240">
    <property type="entry name" value="rSAM_sf"/>
</dbReference>
<feature type="binding site" evidence="6">
    <location>
        <position position="85"/>
    </location>
    <ligand>
        <name>[4Fe-4S] cluster</name>
        <dbReference type="ChEBI" id="CHEBI:49883"/>
        <note>4Fe-4S-S-AdoMet</note>
    </ligand>
</feature>
<dbReference type="PANTHER" id="PTHR30352:SF5">
    <property type="entry name" value="PYRUVATE FORMATE-LYASE 1-ACTIVATING ENZYME"/>
    <property type="match status" value="1"/>
</dbReference>
<keyword evidence="3 6" id="KW-0479">Metal-binding</keyword>
<dbReference type="RefSeq" id="WP_080799989.1">
    <property type="nucleotide sequence ID" value="NZ_LT828541.1"/>
</dbReference>
<dbReference type="GO" id="GO:0046872">
    <property type="term" value="F:metal ion binding"/>
    <property type="evidence" value="ECO:0007669"/>
    <property type="project" value="UniProtKB-KW"/>
</dbReference>
<dbReference type="InterPro" id="IPR027596">
    <property type="entry name" value="AmmeMemoSam_rS"/>
</dbReference>
<dbReference type="GO" id="GO:0051539">
    <property type="term" value="F:4 iron, 4 sulfur cluster binding"/>
    <property type="evidence" value="ECO:0007669"/>
    <property type="project" value="UniProtKB-KW"/>
</dbReference>
<dbReference type="PIRSF" id="PIRSF004869">
    <property type="entry name" value="PflX_prd"/>
    <property type="match status" value="1"/>
</dbReference>
<dbReference type="OrthoDB" id="9778883at2"/>
<evidence type="ECO:0000313" key="9">
    <source>
        <dbReference type="Proteomes" id="UP000191931"/>
    </source>
</evidence>
<reference evidence="8 9" key="1">
    <citation type="submission" date="2017-03" db="EMBL/GenBank/DDBJ databases">
        <authorList>
            <person name="Afonso C.L."/>
            <person name="Miller P.J."/>
            <person name="Scott M.A."/>
            <person name="Spackman E."/>
            <person name="Goraichik I."/>
            <person name="Dimitrov K.M."/>
            <person name="Suarez D.L."/>
            <person name="Swayne D.E."/>
        </authorList>
    </citation>
    <scope>NUCLEOTIDE SEQUENCE [LARGE SCALE GENOMIC DNA]</scope>
    <source>
        <strain evidence="8">PRJEB14757</strain>
    </source>
</reference>
<dbReference type="SFLD" id="SFLDG01101">
    <property type="entry name" value="Uncharacterised_Radical_SAM_Su"/>
    <property type="match status" value="1"/>
</dbReference>
<dbReference type="InterPro" id="IPR007197">
    <property type="entry name" value="rSAM"/>
</dbReference>
<keyword evidence="2 6" id="KW-0949">S-adenosyl-L-methionine</keyword>
<dbReference type="Gene3D" id="3.20.20.70">
    <property type="entry name" value="Aldolase class I"/>
    <property type="match status" value="1"/>
</dbReference>
<keyword evidence="1" id="KW-0004">4Fe-4S</keyword>
<sequence length="363" mass="40452">MKTLLFKKLEKNRVRCGMCNHFCTIANNRIGLCGVRENREGELYSLVYPKIIARAVDPVEKKPLFHLLPGSTSFSIATAGCNFQCTFCQNSGISQIPQNPPNSESTSHFIPSFNPVFEVTPPKREIPGVDISPKTLVDQAKKAGCASISYTYTEPTIYFELAYETAKIARSQGLLNIFVTNGFMSQEALRIAAPFLDAANVDLKAFTDDFYRRWCNARIEPVKENLILMKSLDILVEVTTLLIPGLNDDPEEIKAMAKFIANELGVDTPWHISRFHPDYQMRDRGSTPVNTLIMAYETGKNQGLRYVYTGNAPGLDSENTFCHLCGAMLIRRHGYATQNFVTDSGACPSCNTKVYGIFQTTPA</sequence>
<dbReference type="CDD" id="cd01335">
    <property type="entry name" value="Radical_SAM"/>
    <property type="match status" value="1"/>
</dbReference>
<dbReference type="NCBIfam" id="TIGR04337">
    <property type="entry name" value="AmmeMemoSam_rS"/>
    <property type="match status" value="1"/>
</dbReference>
<name>A0A1W1HFS2_9BACT</name>
<evidence type="ECO:0000256" key="2">
    <source>
        <dbReference type="ARBA" id="ARBA00022691"/>
    </source>
</evidence>
<evidence type="ECO:0000259" key="7">
    <source>
        <dbReference type="PROSITE" id="PS51918"/>
    </source>
</evidence>
<dbReference type="Proteomes" id="UP000191931">
    <property type="component" value="Unassembled WGS sequence"/>
</dbReference>
<comment type="cofactor">
    <cofactor evidence="6">
        <name>[4Fe-4S] cluster</name>
        <dbReference type="ChEBI" id="CHEBI:49883"/>
    </cofactor>
    <text evidence="6">Binds 1 [4Fe-4S] cluster. The cluster is coordinated with 3 cysteines and an exchangeable S-adenosyl-L-methionine.</text>
</comment>
<protein>
    <recommendedName>
        <fullName evidence="7">Radical SAM core domain-containing protein</fullName>
    </recommendedName>
</protein>
<dbReference type="PROSITE" id="PS51918">
    <property type="entry name" value="RADICAL_SAM"/>
    <property type="match status" value="1"/>
</dbReference>
<dbReference type="InterPro" id="IPR013785">
    <property type="entry name" value="Aldolase_TIM"/>
</dbReference>
<gene>
    <name evidence="8" type="ORF">MTBBW1_300060</name>
</gene>
<evidence type="ECO:0000313" key="8">
    <source>
        <dbReference type="EMBL" id="SLM31329.1"/>
    </source>
</evidence>
<proteinExistence type="predicted"/>